<dbReference type="PROSITE" id="PS50297">
    <property type="entry name" value="ANK_REP_REGION"/>
    <property type="match status" value="1"/>
</dbReference>
<keyword evidence="3" id="KW-1185">Reference proteome</keyword>
<evidence type="ECO:0000313" key="2">
    <source>
        <dbReference type="EMBL" id="ORY73297.1"/>
    </source>
</evidence>
<reference evidence="2 3" key="1">
    <citation type="submission" date="2016-08" db="EMBL/GenBank/DDBJ databases">
        <title>A Parts List for Fungal Cellulosomes Revealed by Comparative Genomics.</title>
        <authorList>
            <consortium name="DOE Joint Genome Institute"/>
            <person name="Haitjema C.H."/>
            <person name="Gilmore S.P."/>
            <person name="Henske J.K."/>
            <person name="Solomon K.V."/>
            <person name="De Groot R."/>
            <person name="Kuo A."/>
            <person name="Mondo S.J."/>
            <person name="Salamov A.A."/>
            <person name="Labutti K."/>
            <person name="Zhao Z."/>
            <person name="Chiniquy J."/>
            <person name="Barry K."/>
            <person name="Brewer H.M."/>
            <person name="Purvine S.O."/>
            <person name="Wright A.T."/>
            <person name="Boxma B."/>
            <person name="Van Alen T."/>
            <person name="Hackstein J.H."/>
            <person name="Baker S.E."/>
            <person name="Grigoriev I.V."/>
            <person name="O'Malley M.A."/>
        </authorList>
    </citation>
    <scope>NUCLEOTIDE SEQUENCE [LARGE SCALE GENOMIC DNA]</scope>
    <source>
        <strain evidence="2 3">G1</strain>
    </source>
</reference>
<dbReference type="SMART" id="SM00248">
    <property type="entry name" value="ANK"/>
    <property type="match status" value="2"/>
</dbReference>
<evidence type="ECO:0000256" key="1">
    <source>
        <dbReference type="PROSITE-ProRule" id="PRU00023"/>
    </source>
</evidence>
<protein>
    <submittedName>
        <fullName evidence="2">Uncharacterized protein</fullName>
    </submittedName>
</protein>
<sequence length="116" mass="12402">MKALASFSPIPSPVLGKLKHFKSQTDLSAKSNINNVQINSNYVDLHMHSAVISGNIGMIRFALDNGQSIHSSINGLQAIHVAAGFGQLAIIKYLVSRGANVNCRRGSTMPDGTEIK</sequence>
<dbReference type="EMBL" id="MCOG01000034">
    <property type="protein sequence ID" value="ORY73297.1"/>
    <property type="molecule type" value="Genomic_DNA"/>
</dbReference>
<comment type="caution">
    <text evidence="2">The sequence shown here is derived from an EMBL/GenBank/DDBJ whole genome shotgun (WGS) entry which is preliminary data.</text>
</comment>
<organism evidence="2 3">
    <name type="scientific">Neocallimastix californiae</name>
    <dbReference type="NCBI Taxonomy" id="1754190"/>
    <lineage>
        <taxon>Eukaryota</taxon>
        <taxon>Fungi</taxon>
        <taxon>Fungi incertae sedis</taxon>
        <taxon>Chytridiomycota</taxon>
        <taxon>Chytridiomycota incertae sedis</taxon>
        <taxon>Neocallimastigomycetes</taxon>
        <taxon>Neocallimastigales</taxon>
        <taxon>Neocallimastigaceae</taxon>
        <taxon>Neocallimastix</taxon>
    </lineage>
</organism>
<dbReference type="Gene3D" id="1.25.40.20">
    <property type="entry name" value="Ankyrin repeat-containing domain"/>
    <property type="match status" value="1"/>
</dbReference>
<dbReference type="SUPFAM" id="SSF48403">
    <property type="entry name" value="Ankyrin repeat"/>
    <property type="match status" value="1"/>
</dbReference>
<name>A0A1Y2EP39_9FUNG</name>
<dbReference type="InterPro" id="IPR036770">
    <property type="entry name" value="Ankyrin_rpt-contain_sf"/>
</dbReference>
<accession>A0A1Y2EP39</accession>
<dbReference type="OrthoDB" id="2118844at2759"/>
<feature type="repeat" description="ANK" evidence="1">
    <location>
        <begin position="74"/>
        <end position="106"/>
    </location>
</feature>
<dbReference type="Pfam" id="PF13637">
    <property type="entry name" value="Ank_4"/>
    <property type="match status" value="1"/>
</dbReference>
<dbReference type="PROSITE" id="PS50088">
    <property type="entry name" value="ANK_REPEAT"/>
    <property type="match status" value="1"/>
</dbReference>
<dbReference type="STRING" id="1754190.A0A1Y2EP39"/>
<proteinExistence type="predicted"/>
<evidence type="ECO:0000313" key="3">
    <source>
        <dbReference type="Proteomes" id="UP000193920"/>
    </source>
</evidence>
<gene>
    <name evidence="2" type="ORF">LY90DRAFT_176371</name>
</gene>
<dbReference type="InterPro" id="IPR002110">
    <property type="entry name" value="Ankyrin_rpt"/>
</dbReference>
<dbReference type="AlphaFoldDB" id="A0A1Y2EP39"/>
<dbReference type="Proteomes" id="UP000193920">
    <property type="component" value="Unassembled WGS sequence"/>
</dbReference>
<keyword evidence="1" id="KW-0040">ANK repeat</keyword>